<dbReference type="InterPro" id="IPR011066">
    <property type="entry name" value="MscS_channel_C_sf"/>
</dbReference>
<protein>
    <submittedName>
        <fullName evidence="14">Transporter, MscS family</fullName>
    </submittedName>
</protein>
<keyword evidence="15" id="KW-1185">Reference proteome</keyword>
<sequence>MPTLLRPFASFLLVLLLAVPVLAQDTAPTGGSTEVAEEPVPAASELPGQDGSTASEDTAAARDALVRLLQDPAGRAALIGLLQGLNAGAGADRPAAAPAVAPTAGTSVAETAARETFALWIGDYTRGLIADVADVTARLTSSLKGFTLLVKGDVTVKWDRVQQTLVELIAVFGCAMVVYLAAQMVAIRFFDALEQKAERRGWLWKAGVLVLGTLVDVVTIGLGFIGGTVAALAEFGPLLPGISLFENLTLNAFVATALARVAVRFVFAPRREKLRLLPFSTPSAKYWSSRIGFVIALLGYGVMLAVPMANLTISFVVGNALRVVIVFAAAALSIAIILINRVKVRDETIRYAATLDSELARHALTILGRTWAVLAVAYILTVFGIWITRPFEAVGLLMRSTSLSILTIMAGFLLSLVMTRAIDGGIRVPADLRQTLPALEGRLNAFVPRLLKIMRMIVFLGTIFILADIWSVLDFSSLVRSEVGSAFLGRFASAGITVLVAFAIWLTVMSWVDLRLRERSGYIISSRERTLFQLFRNAFTVVVIIMAALLSLSELGVDIGPLIAGAGVLGLAVSFGAQTLVKDIITGAFIQIENAINEGDVVTVGGVTGVVERLTVRSVRIRDLDGTTHIVPFSSVDMVSNFMRDFSYHVALVGVSYDTDIRQAKAAMQEAFDRLKASPAGASIIGDLEMHGVVNFGASSVDLRARIKTFPGSQWATGRAYNEFIKDVFDERGIEIPFPQVTYHEGRPHPAAGRGRDGQAPAGEDAGDADAPAGSAGAPGSA</sequence>
<feature type="chain" id="PRO_5003278563" evidence="9">
    <location>
        <begin position="24"/>
        <end position="782"/>
    </location>
</feature>
<keyword evidence="4 8" id="KW-0812">Transmembrane</keyword>
<comment type="subcellular location">
    <subcellularLocation>
        <location evidence="1">Cell membrane</location>
        <topology evidence="1">Multi-pass membrane protein</topology>
    </subcellularLocation>
</comment>
<evidence type="ECO:0000256" key="3">
    <source>
        <dbReference type="ARBA" id="ARBA00022475"/>
    </source>
</evidence>
<dbReference type="OrthoDB" id="9814206at2"/>
<dbReference type="InterPro" id="IPR006685">
    <property type="entry name" value="MscS_channel_2nd"/>
</dbReference>
<feature type="transmembrane region" description="Helical" evidence="8">
    <location>
        <begin position="320"/>
        <end position="342"/>
    </location>
</feature>
<feature type="transmembrane region" description="Helical" evidence="8">
    <location>
        <begin position="202"/>
        <end position="228"/>
    </location>
</feature>
<keyword evidence="9" id="KW-0732">Signal</keyword>
<dbReference type="RefSeq" id="WP_013651706.1">
    <property type="nucleotide sequence ID" value="NC_015259.1"/>
</dbReference>
<feature type="region of interest" description="Disordered" evidence="7">
    <location>
        <begin position="28"/>
        <end position="57"/>
    </location>
</feature>
<dbReference type="PANTHER" id="PTHR30460">
    <property type="entry name" value="MODERATE CONDUCTANCE MECHANOSENSITIVE CHANNEL YBIO"/>
    <property type="match status" value="1"/>
</dbReference>
<dbReference type="Gene3D" id="3.30.70.100">
    <property type="match status" value="1"/>
</dbReference>
<evidence type="ECO:0000256" key="7">
    <source>
        <dbReference type="SAM" id="MobiDB-lite"/>
    </source>
</evidence>
<dbReference type="Pfam" id="PF21082">
    <property type="entry name" value="MS_channel_3rd"/>
    <property type="match status" value="1"/>
</dbReference>
<reference evidence="14 15" key="1">
    <citation type="journal article" date="2011" name="J. Bacteriol.">
        <title>Complete genome sequence of Polymorphum gilvum SL003B-26A1T, a crude oil-degrading bacterium from oil-polluted saline soil.</title>
        <authorList>
            <person name="Li S.G."/>
            <person name="Tang Y.Q."/>
            <person name="Nie Y."/>
            <person name="Cai M."/>
            <person name="Wu X.L."/>
        </authorList>
    </citation>
    <scope>NUCLEOTIDE SEQUENCE [LARGE SCALE GENOMIC DNA]</scope>
    <source>
        <strain evidence="15">LMG 25793 / CGMCC 1.9160 / SL003B-26A1</strain>
    </source>
</reference>
<evidence type="ECO:0000259" key="10">
    <source>
        <dbReference type="Pfam" id="PF00924"/>
    </source>
</evidence>
<evidence type="ECO:0000256" key="9">
    <source>
        <dbReference type="SAM" id="SignalP"/>
    </source>
</evidence>
<dbReference type="Gene3D" id="1.10.287.1260">
    <property type="match status" value="1"/>
</dbReference>
<feature type="transmembrane region" description="Helical" evidence="8">
    <location>
        <begin position="559"/>
        <end position="581"/>
    </location>
</feature>
<dbReference type="InterPro" id="IPR011014">
    <property type="entry name" value="MscS_channel_TM-2"/>
</dbReference>
<feature type="transmembrane region" description="Helical" evidence="8">
    <location>
        <begin position="453"/>
        <end position="473"/>
    </location>
</feature>
<evidence type="ECO:0000256" key="2">
    <source>
        <dbReference type="ARBA" id="ARBA00008017"/>
    </source>
</evidence>
<dbReference type="HOGENOM" id="CLU_013626_2_0_5"/>
<dbReference type="Proteomes" id="UP000008130">
    <property type="component" value="Chromosome"/>
</dbReference>
<evidence type="ECO:0000259" key="11">
    <source>
        <dbReference type="Pfam" id="PF21082"/>
    </source>
</evidence>
<dbReference type="InterPro" id="IPR023408">
    <property type="entry name" value="MscS_beta-dom_sf"/>
</dbReference>
<evidence type="ECO:0000313" key="14">
    <source>
        <dbReference type="EMBL" id="ADZ69388.1"/>
    </source>
</evidence>
<feature type="signal peptide" evidence="9">
    <location>
        <begin position="1"/>
        <end position="23"/>
    </location>
</feature>
<dbReference type="InterPro" id="IPR049142">
    <property type="entry name" value="MS_channel_1st"/>
</dbReference>
<dbReference type="InterPro" id="IPR045276">
    <property type="entry name" value="YbiO_bact"/>
</dbReference>
<dbReference type="PATRIC" id="fig|991905.3.peg.974"/>
<feature type="transmembrane region" description="Helical" evidence="8">
    <location>
        <begin position="287"/>
        <end position="308"/>
    </location>
</feature>
<dbReference type="SUPFAM" id="SSF50182">
    <property type="entry name" value="Sm-like ribonucleoproteins"/>
    <property type="match status" value="1"/>
</dbReference>
<dbReference type="EMBL" id="CP002568">
    <property type="protein sequence ID" value="ADZ69388.1"/>
    <property type="molecule type" value="Genomic_DNA"/>
</dbReference>
<comment type="similarity">
    <text evidence="2">Belongs to the MscS (TC 1.A.23) family.</text>
</comment>
<feature type="domain" description="Moderate conductance mechanosensitive channel YbiO-like transmembrane helix 1" evidence="13">
    <location>
        <begin position="401"/>
        <end position="476"/>
    </location>
</feature>
<dbReference type="KEGG" id="pgv:SL003B_0959"/>
<evidence type="ECO:0000259" key="12">
    <source>
        <dbReference type="Pfam" id="PF21088"/>
    </source>
</evidence>
<feature type="transmembrane region" description="Helical" evidence="8">
    <location>
        <begin position="393"/>
        <end position="417"/>
    </location>
</feature>
<feature type="region of interest" description="Disordered" evidence="7">
    <location>
        <begin position="741"/>
        <end position="782"/>
    </location>
</feature>
<evidence type="ECO:0000256" key="4">
    <source>
        <dbReference type="ARBA" id="ARBA00022692"/>
    </source>
</evidence>
<proteinExistence type="inferred from homology"/>
<dbReference type="Pfam" id="PF25392">
    <property type="entry name" value="MS_channel_TM1"/>
    <property type="match status" value="1"/>
</dbReference>
<feature type="transmembrane region" description="Helical" evidence="8">
    <location>
        <begin position="493"/>
        <end position="514"/>
    </location>
</feature>
<dbReference type="SUPFAM" id="SSF82861">
    <property type="entry name" value="Mechanosensitive channel protein MscS (YggB), transmembrane region"/>
    <property type="match status" value="1"/>
</dbReference>
<evidence type="ECO:0000259" key="13">
    <source>
        <dbReference type="Pfam" id="PF25392"/>
    </source>
</evidence>
<dbReference type="InterPro" id="IPR049278">
    <property type="entry name" value="MS_channel_C"/>
</dbReference>
<keyword evidence="5 8" id="KW-1133">Transmembrane helix</keyword>
<evidence type="ECO:0000256" key="6">
    <source>
        <dbReference type="ARBA" id="ARBA00023136"/>
    </source>
</evidence>
<evidence type="ECO:0000313" key="15">
    <source>
        <dbReference type="Proteomes" id="UP000008130"/>
    </source>
</evidence>
<dbReference type="eggNOG" id="COG0668">
    <property type="taxonomic scope" value="Bacteria"/>
</dbReference>
<dbReference type="Gene3D" id="2.30.30.60">
    <property type="match status" value="1"/>
</dbReference>
<feature type="transmembrane region" description="Helical" evidence="8">
    <location>
        <begin position="363"/>
        <end position="387"/>
    </location>
</feature>
<dbReference type="SUPFAM" id="SSF82689">
    <property type="entry name" value="Mechanosensitive channel protein MscS (YggB), C-terminal domain"/>
    <property type="match status" value="1"/>
</dbReference>
<evidence type="ECO:0000256" key="1">
    <source>
        <dbReference type="ARBA" id="ARBA00004651"/>
    </source>
</evidence>
<feature type="transmembrane region" description="Helical" evidence="8">
    <location>
        <begin position="248"/>
        <end position="267"/>
    </location>
</feature>
<feature type="domain" description="Mechanosensitive ion channel MscS C-terminal" evidence="11">
    <location>
        <begin position="653"/>
        <end position="736"/>
    </location>
</feature>
<evidence type="ECO:0000256" key="8">
    <source>
        <dbReference type="SAM" id="Phobius"/>
    </source>
</evidence>
<name>F2IXQ7_POLGS</name>
<organism evidence="14 15">
    <name type="scientific">Polymorphum gilvum (strain LMG 25793 / CGMCC 1.9160 / SL003B-26A1)</name>
    <dbReference type="NCBI Taxonomy" id="991905"/>
    <lineage>
        <taxon>Bacteria</taxon>
        <taxon>Pseudomonadati</taxon>
        <taxon>Pseudomonadota</taxon>
        <taxon>Alphaproteobacteria</taxon>
        <taxon>Rhodobacterales</taxon>
        <taxon>Paracoccaceae</taxon>
        <taxon>Polymorphum</taxon>
    </lineage>
</organism>
<dbReference type="InterPro" id="IPR057485">
    <property type="entry name" value="YbiO-like_TM1"/>
</dbReference>
<feature type="domain" description="Mechanosensitive ion channel MscS" evidence="10">
    <location>
        <begin position="579"/>
        <end position="642"/>
    </location>
</feature>
<dbReference type="AlphaFoldDB" id="F2IXQ7"/>
<gene>
    <name evidence="14" type="ordered locus">SL003B_0959</name>
</gene>
<feature type="transmembrane region" description="Helical" evidence="8">
    <location>
        <begin position="168"/>
        <end position="190"/>
    </location>
</feature>
<evidence type="ECO:0000256" key="5">
    <source>
        <dbReference type="ARBA" id="ARBA00022989"/>
    </source>
</evidence>
<feature type="compositionally biased region" description="Low complexity" evidence="7">
    <location>
        <begin position="760"/>
        <end position="782"/>
    </location>
</feature>
<accession>F2IXQ7</accession>
<keyword evidence="3" id="KW-1003">Cell membrane</keyword>
<keyword evidence="6 8" id="KW-0472">Membrane</keyword>
<dbReference type="GO" id="GO:0008381">
    <property type="term" value="F:mechanosensitive monoatomic ion channel activity"/>
    <property type="evidence" value="ECO:0007669"/>
    <property type="project" value="InterPro"/>
</dbReference>
<dbReference type="Pfam" id="PF00924">
    <property type="entry name" value="MS_channel_2nd"/>
    <property type="match status" value="1"/>
</dbReference>
<dbReference type="GO" id="GO:0005886">
    <property type="term" value="C:plasma membrane"/>
    <property type="evidence" value="ECO:0007669"/>
    <property type="project" value="UniProtKB-SubCell"/>
</dbReference>
<dbReference type="PANTHER" id="PTHR30460:SF0">
    <property type="entry name" value="MODERATE CONDUCTANCE MECHANOSENSITIVE CHANNEL YBIO"/>
    <property type="match status" value="1"/>
</dbReference>
<dbReference type="STRING" id="991905.SL003B_0959"/>
<dbReference type="Pfam" id="PF21088">
    <property type="entry name" value="MS_channel_1st"/>
    <property type="match status" value="1"/>
</dbReference>
<feature type="domain" description="Mechanosensitive ion channel transmembrane helices 2/3" evidence="12">
    <location>
        <begin position="538"/>
        <end position="578"/>
    </location>
</feature>
<feature type="transmembrane region" description="Helical" evidence="8">
    <location>
        <begin position="534"/>
        <end position="553"/>
    </location>
</feature>
<dbReference type="InterPro" id="IPR010920">
    <property type="entry name" value="LSM_dom_sf"/>
</dbReference>